<dbReference type="EMBL" id="SWFS01000541">
    <property type="protein sequence ID" value="KAA8898546.1"/>
    <property type="molecule type" value="Genomic_DNA"/>
</dbReference>
<dbReference type="InterPro" id="IPR052058">
    <property type="entry name" value="Alcohol_O-acetyltransferase"/>
</dbReference>
<dbReference type="Pfam" id="PF07247">
    <property type="entry name" value="AATase"/>
    <property type="match status" value="1"/>
</dbReference>
<dbReference type="Gene3D" id="3.30.559.10">
    <property type="entry name" value="Chloramphenicol acetyltransferase-like domain"/>
    <property type="match status" value="1"/>
</dbReference>
<dbReference type="SUPFAM" id="SSF52777">
    <property type="entry name" value="CoA-dependent acyltransferases"/>
    <property type="match status" value="2"/>
</dbReference>
<dbReference type="InterPro" id="IPR010828">
    <property type="entry name" value="Atf2/Sli1-like"/>
</dbReference>
<evidence type="ECO:0000313" key="2">
    <source>
        <dbReference type="Proteomes" id="UP000761534"/>
    </source>
</evidence>
<proteinExistence type="predicted"/>
<keyword evidence="2" id="KW-1185">Reference proteome</keyword>
<evidence type="ECO:0000313" key="1">
    <source>
        <dbReference type="EMBL" id="KAA8898546.1"/>
    </source>
</evidence>
<protein>
    <recommendedName>
        <fullName evidence="3">Alcohol acetyltransferase</fullName>
    </recommendedName>
</protein>
<name>A0A6A1LSA3_9ASCO</name>
<dbReference type="AlphaFoldDB" id="A0A6A1LSA3"/>
<accession>A0A6A1LSA3</accession>
<dbReference type="PANTHER" id="PTHR28037:SF1">
    <property type="entry name" value="ALCOHOL O-ACETYLTRANSFERASE 1-RELATED"/>
    <property type="match status" value="1"/>
</dbReference>
<comment type="caution">
    <text evidence="1">The sequence shown here is derived from an EMBL/GenBank/DDBJ whole genome shotgun (WGS) entry which is preliminary data.</text>
</comment>
<dbReference type="GO" id="GO:0008080">
    <property type="term" value="F:N-acetyltransferase activity"/>
    <property type="evidence" value="ECO:0007669"/>
    <property type="project" value="TreeGrafter"/>
</dbReference>
<dbReference type="Gene3D" id="3.30.559.30">
    <property type="entry name" value="Nonribosomal peptide synthetase, condensation domain"/>
    <property type="match status" value="1"/>
</dbReference>
<dbReference type="PANTHER" id="PTHR28037">
    <property type="entry name" value="ALCOHOL O-ACETYLTRANSFERASE 1-RELATED"/>
    <property type="match status" value="1"/>
</dbReference>
<dbReference type="VEuPathDB" id="FungiDB:TRICI_006501"/>
<reference evidence="1" key="1">
    <citation type="journal article" date="2019" name="G3 (Bethesda)">
        <title>Genome Assemblies of Two Rare Opportunistic Yeast Pathogens: Diutina rugosa (syn. Candida rugosa) and Trichomonascus ciferrii (syn. Candida ciferrii).</title>
        <authorList>
            <person name="Mixao V."/>
            <person name="Saus E."/>
            <person name="Hansen A.P."/>
            <person name="Lass-Florl C."/>
            <person name="Gabaldon T."/>
        </authorList>
    </citation>
    <scope>NUCLEOTIDE SEQUENCE</scope>
    <source>
        <strain evidence="1">CBS 4856</strain>
    </source>
</reference>
<evidence type="ECO:0008006" key="3">
    <source>
        <dbReference type="Google" id="ProtNLM"/>
    </source>
</evidence>
<dbReference type="OrthoDB" id="2150604at2759"/>
<gene>
    <name evidence="1" type="ORF">TRICI_006501</name>
</gene>
<dbReference type="Proteomes" id="UP000761534">
    <property type="component" value="Unassembled WGS sequence"/>
</dbReference>
<organism evidence="1 2">
    <name type="scientific">Trichomonascus ciferrii</name>
    <dbReference type="NCBI Taxonomy" id="44093"/>
    <lineage>
        <taxon>Eukaryota</taxon>
        <taxon>Fungi</taxon>
        <taxon>Dikarya</taxon>
        <taxon>Ascomycota</taxon>
        <taxon>Saccharomycotina</taxon>
        <taxon>Dipodascomycetes</taxon>
        <taxon>Dipodascales</taxon>
        <taxon>Trichomonascaceae</taxon>
        <taxon>Trichomonascus</taxon>
        <taxon>Trichomonascus ciferrii complex</taxon>
    </lineage>
</organism>
<dbReference type="InterPro" id="IPR023213">
    <property type="entry name" value="CAT-like_dom_sf"/>
</dbReference>
<sequence length="416" mass="47425">MSSVIMVSAVYTTKLEKGWLYGALASLAEKEALLCTNVFDADTKKPYHRILDQIDLDKIVFYRPEIETFQELNDVLIPKVKLEYQDESIPLWRAYIIGKEQRELVWVYDHSIADGSSGVLFHQQLLECLNRDDLNLGQTIVKCKSSDIAPKMEDTMDIRPSWGYLFKYKYDGWKHMLSLDPKTWVGDPPAVPMSSQTKCFELTPAEARNLVQYCRKRKFTITSLLYAALIKKIAELWVENPESYSHLVFTCPVNARRYIKVQPMENSIGNYVFQYYEDFPLTDRDMSIDNLAARYNENLKKAIDDPTEIGQNVGMFNYKNIKQYLLDSCKTAHRGDTAEISNLGAFEFSSGKNTTIEKLNFTQGVSSVGAYVTMNVIGVKNGTINGSISVACDDENFTRSTQLTNELLNSIRSLIN</sequence>